<evidence type="ECO:0000313" key="2">
    <source>
        <dbReference type="EMBL" id="AIY17299.1"/>
    </source>
</evidence>
<dbReference type="RefSeq" id="WP_038678545.1">
    <property type="nucleotide sequence ID" value="NZ_BJMC01000008.1"/>
</dbReference>
<dbReference type="InterPro" id="IPR013783">
    <property type="entry name" value="Ig-like_fold"/>
</dbReference>
<dbReference type="Proteomes" id="UP000030300">
    <property type="component" value="Chromosome"/>
</dbReference>
<keyword evidence="3" id="KW-1185">Reference proteome</keyword>
<dbReference type="InterPro" id="IPR006311">
    <property type="entry name" value="TAT_signal"/>
</dbReference>
<dbReference type="eggNOG" id="COG2373">
    <property type="taxonomic scope" value="Bacteria"/>
</dbReference>
<dbReference type="HOGENOM" id="CLU_311874_0_0_11"/>
<evidence type="ECO:0000259" key="1">
    <source>
        <dbReference type="Pfam" id="PF16640"/>
    </source>
</evidence>
<reference evidence="2 3" key="1">
    <citation type="journal article" date="2015" name="Genome Announc.">
        <title>Complete Genome Sequence of Steroid-Transforming Nocardioides simplex VKM Ac-2033D.</title>
        <authorList>
            <person name="Shtratnikova V.Y."/>
            <person name="Schelkunov M.I."/>
            <person name="Pekov Y.A."/>
            <person name="Fokina V.V."/>
            <person name="Logacheva M.D."/>
            <person name="Sokolov S.L."/>
            <person name="Bragin E.Y."/>
            <person name="Ashapkin V.V."/>
            <person name="Donova M.V."/>
        </authorList>
    </citation>
    <scope>NUCLEOTIDE SEQUENCE [LARGE SCALE GENOMIC DNA]</scope>
    <source>
        <strain evidence="2 3">VKM Ac-2033D</strain>
    </source>
</reference>
<dbReference type="OrthoDB" id="9798386at2"/>
<protein>
    <submittedName>
        <fullName evidence="2">Fibronectin type III domain protein</fullName>
    </submittedName>
</protein>
<dbReference type="GO" id="GO:0005975">
    <property type="term" value="P:carbohydrate metabolic process"/>
    <property type="evidence" value="ECO:0007669"/>
    <property type="project" value="UniProtKB-ARBA"/>
</dbReference>
<evidence type="ECO:0000313" key="3">
    <source>
        <dbReference type="Proteomes" id="UP000030300"/>
    </source>
</evidence>
<name>A0A0A1DIY9_NOCSI</name>
<feature type="domain" description="Bacterial Ig-like" evidence="1">
    <location>
        <begin position="669"/>
        <end position="747"/>
    </location>
</feature>
<dbReference type="STRING" id="2045.KR76_12010"/>
<dbReference type="Pfam" id="PF16640">
    <property type="entry name" value="Big_3_5"/>
    <property type="match status" value="1"/>
</dbReference>
<dbReference type="KEGG" id="psim:KR76_12010"/>
<sequence length="941" mass="98216">MNHRTLLRRTAAAGTVAALAVAPLVAGSSPATAAAAAPAAAHAAAPTTYPTPTHGATVDWFDAKYPALDKGSVFETVTFERFEYLLKKNTGKWAFVIGGPEDPYLQQTIGHIEKVAEAEGIEKIYNFDPNLDGEALSVFDLTGYDLESADNAGKDQFLDLGERLVTNYLGKDAETPFTLANDAAKPDRRVAPEHPYLFVYDAAGGDNARIVDALVTPPADLSSPAAVTAYENDVERVLTSTTLDVDTQWDFLSTEHNRRHYERYVKNADPATETANRKRFGGDVFKADEDLTDGDEDDFRVESITYPELLNILDSDGEFLVLFGGTWCHNTAAIIKQTAEYARRYGIKKVYNFDFSLDSTGNGGSLDKHIRDNAFRTVGGVSRKTRPAQLYGRILEKLANAKTQYKVLGEEPGTQSTSPVKYYVGGEEKLARKIQVGHLLSYDKDATEGGQPAPVRDQAIRSDWTNPDGGTFAGNVEYMTEVWFTQGKDATYDSADPDQLRGNVNVSTEVGQNALQNQRNFAKEAIDQIRDVVAGVAGGYDSTVAVTGAPTSVSVENPGSLTAQVQVETAFTGFYSDRTAGATLAPLTGNRTLGGSVEVQLDGTKIGEADVRPDRTAPIDVPLPALTAGDHTLRYVYGGGAGGRVLTSSTEQTLKVVAKTSATTLGAAPALTFGKSGTITATVSAGATGEVSLAGLPGGALTAQVQGGTATFTVPGTVPAGSYALTATYAGDGTYASSTSAPVTLTVGKALTISSAASASTPYGKAGAIKVTVSSPGGGPVPTGSVTLTGVGAAQTVTLTGGVATFALPRTLAVQRYSAKLVYGGSADRNGSQTQVSYTVTSIAPSKVAFAVTKKPTSKKAGAGRVTVTVPSGLAAATGPVTVTLKKGATTKTVKGTLAKGVVTVALPKLKKGTWKISVKYAGSTTYKAAASATTSLKVTK</sequence>
<dbReference type="EMBL" id="CP009896">
    <property type="protein sequence ID" value="AIY17299.1"/>
    <property type="molecule type" value="Genomic_DNA"/>
</dbReference>
<dbReference type="Gene3D" id="2.60.40.10">
    <property type="entry name" value="Immunoglobulins"/>
    <property type="match status" value="1"/>
</dbReference>
<dbReference type="AlphaFoldDB" id="A0A0A1DIY9"/>
<accession>A0A0A1DIY9</accession>
<proteinExistence type="predicted"/>
<organism evidence="2 3">
    <name type="scientific">Nocardioides simplex</name>
    <name type="common">Arthrobacter simplex</name>
    <dbReference type="NCBI Taxonomy" id="2045"/>
    <lineage>
        <taxon>Bacteria</taxon>
        <taxon>Bacillati</taxon>
        <taxon>Actinomycetota</taxon>
        <taxon>Actinomycetes</taxon>
        <taxon>Propionibacteriales</taxon>
        <taxon>Nocardioidaceae</taxon>
        <taxon>Pimelobacter</taxon>
    </lineage>
</organism>
<dbReference type="InterPro" id="IPR032109">
    <property type="entry name" value="Big_3_5"/>
</dbReference>
<gene>
    <name evidence="2" type="ORF">KR76_12010</name>
</gene>
<dbReference type="PROSITE" id="PS51318">
    <property type="entry name" value="TAT"/>
    <property type="match status" value="1"/>
</dbReference>
<dbReference type="GeneID" id="96609605"/>